<dbReference type="PROSITE" id="PS50102">
    <property type="entry name" value="RRM"/>
    <property type="match status" value="1"/>
</dbReference>
<accession>A0A1V9Y8M9</accession>
<dbReference type="SMART" id="SM00360">
    <property type="entry name" value="RRM"/>
    <property type="match status" value="1"/>
</dbReference>
<dbReference type="InterPro" id="IPR000504">
    <property type="entry name" value="RRM_dom"/>
</dbReference>
<comment type="caution">
    <text evidence="12">The sequence shown here is derived from an EMBL/GenBank/DDBJ whole genome shotgun (WGS) entry which is preliminary data.</text>
</comment>
<evidence type="ECO:0000256" key="8">
    <source>
        <dbReference type="SAM" id="Coils"/>
    </source>
</evidence>
<dbReference type="InterPro" id="IPR035979">
    <property type="entry name" value="RBD_domain_sf"/>
</dbReference>
<sequence length="1398" mass="158909">MSKATKKMESQLAKLQGAEWDSDESDREQVPVVSKNAKKKANKAATAEKEAIEKETIAATNFESQVDFVELTKKTKQNLAKAKQQNDAPAKESSVIFIGRIPHGFYEKQMKGFFGQFGQIKRLRVSRNKKSGQSKHYAFIEFDDPEVASVVASTMDGYRLFDRVLSCSVVPVEKLHDRMFIGANRKFRPMPYKKIAIRQHNAPKSFEQQEAVNSRLIAKENKKRAKLANLGIEYDFKGYAGCAPAKANHVKITQVIVRRDEIGLVFLEDPEEAFVLEDHKLGIALDVLPTLHKQGKEAFFASRTENDTQRIIQASRAILLVCADYYTAWNARKKLLVQGHLDMLEEFKFMNLVLSHHSKSIDTWAHRRWMLDRFIPLSKDAEFLQKELALCLRLTELYPRNYHAWSYRYRICCYLAHDELVKEFDANQLWCERHVADHSGWNHRQLLLNLLLPSSGQSLLLQEFAFHSALLKVYFDREALWCYRRALLHAYIETNEESHNVWTIEMNAKCPSNILNEQVISATEFTAPNSTSQLVVNEIAMAASSSLRSGFGIRYILYALEITYEATIRDLKQRLHDAHCAMLRSQTESHRAQRCRKEQTQETPPSAIIIQQEISICIEEIREEIQGRMAHALNKTVARLNTLQLTLGTIERKHANTIQSLENSIENLQAQVENQPSQKDLQLQQLANQTLEEEIMRLRKINKDIKAPVFPQPSHEAVHRTMQRDKLLHRLIIQSTTIGDEVLDTLVLSDEDKTIPIDDNILRQKVGFICIDLVVDIGNILQTSQVSEIKHRITKLSRSALALPQLMQFASRVHDLLVNVSLSDDTYKETIDKVNLKLLEKRLRSFIREYRSIRLTLEPPGRIIHEHITKILHVLNLTNVNEIIPIITKLQSTIAQQREFISKLQNLLGMNSNATFNDIFDVLTSYFNSIGLVGQYPILKETIQIEVDTIEFTMSCGSQGIVVFTLGLITGTGTTLMSKIMYNIDAVGLDGTRKKFEKPIFQTWLMFAAMVFALPIQYAYHLYLERQWYANGGKINGFKRPNRVPIKTYFILALPAAFDLIATYLANLGLLYVTVSVFQLLKCTVIVFVALLKVLVLKDRLRGYMWIGIGLNTAAAVMVGFTSFQDAEEQLNSSNHPGLGVLLIVSSCFVQSAQYVFEEKLMGDGVDTAPPLIVVGMEGFWGIIMTSLIVYPIAYTLPGNDLGSYERFDDATKMLANSSSAQIAACIFVIVILGYNVFAVFVTFLLNSIWHAILDNFRPITVWSTDLLLFYVFTPHKFGEAWTIWSWLELGGMVTLLIGTAVYNGTIQLPGHYYEEVVEEVAGTTIRTPVTMMSSTLSRSPMITKTAIKAADIARRTPDPMDRERVRKEYMTEFHKNDPSSASKRLDPAGHSYGSMDI</sequence>
<dbReference type="Pfam" id="PF01239">
    <property type="entry name" value="PPTA"/>
    <property type="match status" value="3"/>
</dbReference>
<keyword evidence="5 10" id="KW-1133">Transmembrane helix</keyword>
<proteinExistence type="inferred from homology"/>
<dbReference type="STRING" id="74557.A0A1V9Y8M9"/>
<feature type="compositionally biased region" description="Basic and acidic residues" evidence="9">
    <location>
        <begin position="1372"/>
        <end position="1388"/>
    </location>
</feature>
<evidence type="ECO:0000256" key="5">
    <source>
        <dbReference type="ARBA" id="ARBA00022989"/>
    </source>
</evidence>
<dbReference type="GO" id="GO:0022857">
    <property type="term" value="F:transmembrane transporter activity"/>
    <property type="evidence" value="ECO:0007669"/>
    <property type="project" value="InterPro"/>
</dbReference>
<evidence type="ECO:0000313" key="13">
    <source>
        <dbReference type="Proteomes" id="UP000243217"/>
    </source>
</evidence>
<feature type="coiled-coil region" evidence="8">
    <location>
        <begin position="651"/>
        <end position="701"/>
    </location>
</feature>
<feature type="domain" description="RRM" evidence="11">
    <location>
        <begin position="94"/>
        <end position="172"/>
    </location>
</feature>
<name>A0A1V9Y8M9_9STRA</name>
<keyword evidence="13" id="KW-1185">Reference proteome</keyword>
<feature type="transmembrane region" description="Helical" evidence="10">
    <location>
        <begin position="1044"/>
        <end position="1065"/>
    </location>
</feature>
<keyword evidence="3" id="KW-0813">Transport</keyword>
<dbReference type="SUPFAM" id="SSF103481">
    <property type="entry name" value="Multidrug resistance efflux transporter EmrE"/>
    <property type="match status" value="1"/>
</dbReference>
<dbReference type="Gene3D" id="1.25.40.120">
    <property type="entry name" value="Protein prenylyltransferase"/>
    <property type="match status" value="1"/>
</dbReference>
<evidence type="ECO:0000256" key="3">
    <source>
        <dbReference type="ARBA" id="ARBA00022448"/>
    </source>
</evidence>
<dbReference type="InterPro" id="IPR012677">
    <property type="entry name" value="Nucleotide-bd_a/b_plait_sf"/>
</dbReference>
<dbReference type="Proteomes" id="UP000243217">
    <property type="component" value="Unassembled WGS sequence"/>
</dbReference>
<feature type="region of interest" description="Disordered" evidence="9">
    <location>
        <begin position="1372"/>
        <end position="1398"/>
    </location>
</feature>
<comment type="subcellular location">
    <subcellularLocation>
        <location evidence="1">Membrane</location>
        <topology evidence="1">Multi-pass membrane protein</topology>
    </subcellularLocation>
</comment>
<keyword evidence="8" id="KW-0175">Coiled coil</keyword>
<feature type="transmembrane region" description="Helical" evidence="10">
    <location>
        <begin position="1222"/>
        <end position="1248"/>
    </location>
</feature>
<evidence type="ECO:0000256" key="7">
    <source>
        <dbReference type="PROSITE-ProRule" id="PRU00176"/>
    </source>
</evidence>
<dbReference type="Gene3D" id="3.30.70.330">
    <property type="match status" value="1"/>
</dbReference>
<evidence type="ECO:0000313" key="12">
    <source>
        <dbReference type="EMBL" id="OQR82081.1"/>
    </source>
</evidence>
<protein>
    <submittedName>
        <fullName evidence="12">Drug/Metabolite Transporter (DMT) Superfamily</fullName>
    </submittedName>
</protein>
<dbReference type="Pfam" id="PF06027">
    <property type="entry name" value="SLC35F"/>
    <property type="match status" value="1"/>
</dbReference>
<evidence type="ECO:0000256" key="9">
    <source>
        <dbReference type="SAM" id="MobiDB-lite"/>
    </source>
</evidence>
<dbReference type="InterPro" id="IPR002088">
    <property type="entry name" value="Prenyl_trans_a"/>
</dbReference>
<keyword evidence="6 10" id="KW-0472">Membrane</keyword>
<dbReference type="PANTHER" id="PTHR13146:SF3">
    <property type="entry name" value="EAMA DOMAIN-CONTAINING PROTEIN"/>
    <property type="match status" value="1"/>
</dbReference>
<gene>
    <name evidence="12" type="ORF">THRCLA_11153</name>
</gene>
<dbReference type="GO" id="GO:0003723">
    <property type="term" value="F:RNA binding"/>
    <property type="evidence" value="ECO:0007669"/>
    <property type="project" value="UniProtKB-UniRule"/>
</dbReference>
<keyword evidence="4 10" id="KW-0812">Transmembrane</keyword>
<evidence type="ECO:0000256" key="1">
    <source>
        <dbReference type="ARBA" id="ARBA00004141"/>
    </source>
</evidence>
<evidence type="ECO:0000256" key="2">
    <source>
        <dbReference type="ARBA" id="ARBA00007863"/>
    </source>
</evidence>
<feature type="transmembrane region" description="Helical" evidence="10">
    <location>
        <begin position="1004"/>
        <end position="1023"/>
    </location>
</feature>
<evidence type="ECO:0000256" key="4">
    <source>
        <dbReference type="ARBA" id="ARBA00022692"/>
    </source>
</evidence>
<dbReference type="GO" id="GO:0008318">
    <property type="term" value="F:protein prenyltransferase activity"/>
    <property type="evidence" value="ECO:0007669"/>
    <property type="project" value="InterPro"/>
</dbReference>
<feature type="transmembrane region" description="Helical" evidence="10">
    <location>
        <begin position="1169"/>
        <end position="1194"/>
    </location>
</feature>
<dbReference type="SUPFAM" id="SSF48439">
    <property type="entry name" value="Protein prenylyltransferase"/>
    <property type="match status" value="1"/>
</dbReference>
<comment type="similarity">
    <text evidence="2">Belongs to the SLC35F solute transporter family.</text>
</comment>
<feature type="transmembrane region" description="Helical" evidence="10">
    <location>
        <begin position="1071"/>
        <end position="1092"/>
    </location>
</feature>
<reference evidence="12 13" key="1">
    <citation type="journal article" date="2014" name="Genome Biol. Evol.">
        <title>The secreted proteins of Achlya hypogyna and Thraustotheca clavata identify the ancestral oomycete secretome and reveal gene acquisitions by horizontal gene transfer.</title>
        <authorList>
            <person name="Misner I."/>
            <person name="Blouin N."/>
            <person name="Leonard G."/>
            <person name="Richards T.A."/>
            <person name="Lane C.E."/>
        </authorList>
    </citation>
    <scope>NUCLEOTIDE SEQUENCE [LARGE SCALE GENOMIC DNA]</scope>
    <source>
        <strain evidence="12 13">ATCC 34112</strain>
    </source>
</reference>
<evidence type="ECO:0000256" key="6">
    <source>
        <dbReference type="ARBA" id="ARBA00023136"/>
    </source>
</evidence>
<evidence type="ECO:0000256" key="10">
    <source>
        <dbReference type="SAM" id="Phobius"/>
    </source>
</evidence>
<dbReference type="GO" id="GO:0016020">
    <property type="term" value="C:membrane"/>
    <property type="evidence" value="ECO:0007669"/>
    <property type="project" value="UniProtKB-SubCell"/>
</dbReference>
<dbReference type="EMBL" id="JNBS01004843">
    <property type="protein sequence ID" value="OQR82081.1"/>
    <property type="molecule type" value="Genomic_DNA"/>
</dbReference>
<dbReference type="CDD" id="cd12307">
    <property type="entry name" value="RRM_NIFK_like"/>
    <property type="match status" value="1"/>
</dbReference>
<evidence type="ECO:0000259" key="11">
    <source>
        <dbReference type="PROSITE" id="PS50102"/>
    </source>
</evidence>
<dbReference type="SUPFAM" id="SSF54928">
    <property type="entry name" value="RNA-binding domain, RBD"/>
    <property type="match status" value="1"/>
</dbReference>
<feature type="region of interest" description="Disordered" evidence="9">
    <location>
        <begin position="1"/>
        <end position="50"/>
    </location>
</feature>
<feature type="transmembrane region" description="Helical" evidence="10">
    <location>
        <begin position="1284"/>
        <end position="1303"/>
    </location>
</feature>
<dbReference type="InterPro" id="IPR009262">
    <property type="entry name" value="SLC35_F1/F2/F6"/>
</dbReference>
<dbReference type="PROSITE" id="PS51147">
    <property type="entry name" value="PFTA"/>
    <property type="match status" value="1"/>
</dbReference>
<dbReference type="InterPro" id="IPR037185">
    <property type="entry name" value="EmrE-like"/>
</dbReference>
<dbReference type="Pfam" id="PF00076">
    <property type="entry name" value="RRM_1"/>
    <property type="match status" value="1"/>
</dbReference>
<dbReference type="OrthoDB" id="300580at2759"/>
<feature type="transmembrane region" description="Helical" evidence="10">
    <location>
        <begin position="1104"/>
        <end position="1124"/>
    </location>
</feature>
<organism evidence="12 13">
    <name type="scientific">Thraustotheca clavata</name>
    <dbReference type="NCBI Taxonomy" id="74557"/>
    <lineage>
        <taxon>Eukaryota</taxon>
        <taxon>Sar</taxon>
        <taxon>Stramenopiles</taxon>
        <taxon>Oomycota</taxon>
        <taxon>Saprolegniomycetes</taxon>
        <taxon>Saprolegniales</taxon>
        <taxon>Achlyaceae</taxon>
        <taxon>Thraustotheca</taxon>
    </lineage>
</organism>
<keyword evidence="7" id="KW-0694">RNA-binding</keyword>
<dbReference type="PANTHER" id="PTHR13146">
    <property type="match status" value="1"/>
</dbReference>